<feature type="transmembrane region" description="Helical" evidence="1">
    <location>
        <begin position="219"/>
        <end position="240"/>
    </location>
</feature>
<sequence length="422" mass="44625">MPPSGVQKAITFSRRAPGQLTVLLVILVLVCLATGLAAALDVQRKRAVLTEVIEGSGQVTNAAVEIYQSLSEANATVASAFLVSGVEPAPLRERYQTNITEAAAALTTAAAGSLTGESAVIVTELAAYLPMYTGLVERARAYNRQGQPLGVSYIREASHLVQGTMLRLAQRLYMAETTRLEEAQNQAGVVGWTLLVVGFLVLGGLVAVQIYLTRTTRRVLNAGMLVATLAALAAVSWYAIATAKAADHSVTSQQQGSAAVKAFAEARIKVLEARSDEALTLVARGNGRSYEDHFVLVRNELNGGLLANAKAAASADTVGPVDNAINAWHGWVDSHRELRSQDDRGDYDTAIEMATNGVPGELYGTVDRELGTAIARAAGKFHDEAVSARGALSMADIGIAVLSVVAALAVWFGLAPRIREYR</sequence>
<evidence type="ECO:0000256" key="1">
    <source>
        <dbReference type="SAM" id="Phobius"/>
    </source>
</evidence>
<keyword evidence="3" id="KW-1185">Reference proteome</keyword>
<evidence type="ECO:0000313" key="2">
    <source>
        <dbReference type="EMBL" id="SMC72421.1"/>
    </source>
</evidence>
<protein>
    <recommendedName>
        <fullName evidence="4">Secreted protein</fullName>
    </recommendedName>
</protein>
<feature type="transmembrane region" description="Helical" evidence="1">
    <location>
        <begin position="189"/>
        <end position="212"/>
    </location>
</feature>
<organism evidence="2 3">
    <name type="scientific">Kibdelosporangium aridum</name>
    <dbReference type="NCBI Taxonomy" id="2030"/>
    <lineage>
        <taxon>Bacteria</taxon>
        <taxon>Bacillati</taxon>
        <taxon>Actinomycetota</taxon>
        <taxon>Actinomycetes</taxon>
        <taxon>Pseudonocardiales</taxon>
        <taxon>Pseudonocardiaceae</taxon>
        <taxon>Kibdelosporangium</taxon>
    </lineage>
</organism>
<feature type="transmembrane region" description="Helical" evidence="1">
    <location>
        <begin position="397"/>
        <end position="415"/>
    </location>
</feature>
<proteinExistence type="predicted"/>
<dbReference type="EMBL" id="FWXV01000001">
    <property type="protein sequence ID" value="SMC72421.1"/>
    <property type="molecule type" value="Genomic_DNA"/>
</dbReference>
<dbReference type="RefSeq" id="WP_084425326.1">
    <property type="nucleotide sequence ID" value="NZ_FWXV01000001.1"/>
</dbReference>
<dbReference type="AlphaFoldDB" id="A0A1Y5X5I7"/>
<keyword evidence="1" id="KW-1133">Transmembrane helix</keyword>
<accession>A0A1Y5X5I7</accession>
<reference evidence="2 3" key="1">
    <citation type="submission" date="2017-04" db="EMBL/GenBank/DDBJ databases">
        <authorList>
            <person name="Afonso C.L."/>
            <person name="Miller P.J."/>
            <person name="Scott M.A."/>
            <person name="Spackman E."/>
            <person name="Goraichik I."/>
            <person name="Dimitrov K.M."/>
            <person name="Suarez D.L."/>
            <person name="Swayne D.E."/>
        </authorList>
    </citation>
    <scope>NUCLEOTIDE SEQUENCE [LARGE SCALE GENOMIC DNA]</scope>
    <source>
        <strain evidence="2 3">DSM 43828</strain>
    </source>
</reference>
<name>A0A1Y5X5I7_KIBAR</name>
<keyword evidence="1" id="KW-0812">Transmembrane</keyword>
<dbReference type="OrthoDB" id="3218196at2"/>
<gene>
    <name evidence="2" type="ORF">SAMN05661093_01695</name>
</gene>
<evidence type="ECO:0008006" key="4">
    <source>
        <dbReference type="Google" id="ProtNLM"/>
    </source>
</evidence>
<keyword evidence="1" id="KW-0472">Membrane</keyword>
<evidence type="ECO:0000313" key="3">
    <source>
        <dbReference type="Proteomes" id="UP000192674"/>
    </source>
</evidence>
<dbReference type="Proteomes" id="UP000192674">
    <property type="component" value="Unassembled WGS sequence"/>
</dbReference>